<feature type="region of interest" description="Disordered" evidence="1">
    <location>
        <begin position="190"/>
        <end position="219"/>
    </location>
</feature>
<accession>A0ABM1B0P4</accession>
<dbReference type="RefSeq" id="XP_013772394.2">
    <property type="nucleotide sequence ID" value="XM_013916940.2"/>
</dbReference>
<feature type="domain" description="PDZ" evidence="2">
    <location>
        <begin position="896"/>
        <end position="955"/>
    </location>
</feature>
<protein>
    <submittedName>
        <fullName evidence="4">Dentin sialophosphoprotein-like</fullName>
    </submittedName>
</protein>
<feature type="compositionally biased region" description="Low complexity" evidence="1">
    <location>
        <begin position="112"/>
        <end position="147"/>
    </location>
</feature>
<dbReference type="InterPro" id="IPR001478">
    <property type="entry name" value="PDZ"/>
</dbReference>
<evidence type="ECO:0000256" key="1">
    <source>
        <dbReference type="SAM" id="MobiDB-lite"/>
    </source>
</evidence>
<dbReference type="InterPro" id="IPR036034">
    <property type="entry name" value="PDZ_sf"/>
</dbReference>
<reference evidence="4" key="1">
    <citation type="submission" date="2025-08" db="UniProtKB">
        <authorList>
            <consortium name="RefSeq"/>
        </authorList>
    </citation>
    <scope>IDENTIFICATION</scope>
    <source>
        <tissue evidence="4">Muscle</tissue>
    </source>
</reference>
<feature type="compositionally biased region" description="Low complexity" evidence="1">
    <location>
        <begin position="310"/>
        <end position="319"/>
    </location>
</feature>
<gene>
    <name evidence="4" type="primary">LOC106457514</name>
</gene>
<dbReference type="Pfam" id="PF00595">
    <property type="entry name" value="PDZ"/>
    <property type="match status" value="1"/>
</dbReference>
<organism evidence="3 4">
    <name type="scientific">Limulus polyphemus</name>
    <name type="common">Atlantic horseshoe crab</name>
    <dbReference type="NCBI Taxonomy" id="6850"/>
    <lineage>
        <taxon>Eukaryota</taxon>
        <taxon>Metazoa</taxon>
        <taxon>Ecdysozoa</taxon>
        <taxon>Arthropoda</taxon>
        <taxon>Chelicerata</taxon>
        <taxon>Merostomata</taxon>
        <taxon>Xiphosura</taxon>
        <taxon>Limulidae</taxon>
        <taxon>Limulus</taxon>
    </lineage>
</organism>
<proteinExistence type="predicted"/>
<keyword evidence="3" id="KW-1185">Reference proteome</keyword>
<feature type="region of interest" description="Disordered" evidence="1">
    <location>
        <begin position="83"/>
        <end position="174"/>
    </location>
</feature>
<dbReference type="InterPro" id="IPR051741">
    <property type="entry name" value="PAR6_homolog"/>
</dbReference>
<evidence type="ECO:0000259" key="2">
    <source>
        <dbReference type="PROSITE" id="PS50106"/>
    </source>
</evidence>
<dbReference type="Proteomes" id="UP000694941">
    <property type="component" value="Unplaced"/>
</dbReference>
<evidence type="ECO:0000313" key="4">
    <source>
        <dbReference type="RefSeq" id="XP_013772394.2"/>
    </source>
</evidence>
<dbReference type="PANTHER" id="PTHR14102">
    <property type="entry name" value="PAR-6-RELATED"/>
    <property type="match status" value="1"/>
</dbReference>
<evidence type="ECO:0000313" key="3">
    <source>
        <dbReference type="Proteomes" id="UP000694941"/>
    </source>
</evidence>
<dbReference type="PANTHER" id="PTHR14102:SF11">
    <property type="entry name" value="LD29223P"/>
    <property type="match status" value="1"/>
</dbReference>
<sequence>MSSDQNLPPDSKPFNCHHQVNNKRVNIECQVNDFHGNIECQVNDFHGNTECQVNDFHGNTECQLNDFHDNTNNIIMTSLKSNGISRVPSPDSACEQDWTPTSIIQPPPEDYSQGVSTVDDTTSDTSDSTNTSDQNNNTLNTNSLSSGENQIHNMQQGGEKRGPNGGVHLQDSDGDSGIVAISRRIGSVCSNETDCSQDNIRRKPRDTSGNNSLELPNKYSLKPTLKSSSVSNLHSCNGPMKDGRNILLESGPSINRSIPLAVHSSSFKDLSSPRVRFDEDLQLTEHNIRRSCRKLFASLYAQKTAAVKSGSRSCPYSSSGTPDGVHSNLSETSRSIRSGRIQDYTFNLTQETSGSSVSGMKFGSQTLPSKTFRTSWSHGVDTTKHPAYKTRYLLGQQLSVPLDLSSVSHLYNSNTNREKNDTEKYISRSNSDIYAGATSTVYQTTKDIQPKHSCWSKTTKNFTNLQTAAQTKLSESSHISNMPSCTNLSERQQPSKAFLFKSKSCTTLPSQTNLRTVDIPSLDPYLYLDQDESLDLTSSHRLVSKVKNPSCKNVRLDRDSDCVLYSDDMIKVYAHLASVVPEGTKVQEETVLSNSKSTENKLQYSFKSGYSQTSKYAHCTQVLRDSEDYQTFDADNQIKESLFPDNCSASKSFAHHSSLSTVTHALLNYNSERHEHVVAAEDNRGAGEGGNNPEFHAISTLNNQDLISVKAKQVGMTEHAVIKNRKSCRSQDITSLPRVISNPCITSGEGSALCHEQESPVPPKMLIHRSDFALYKGSSPSKKSIRERVQGFTRYAKSALQKAFSTERVYRPDKEERLENARRSRRSHSFMKSLRIRMSMRGDKRKTLNQSDTVCHDSIMPHSSPHTSEDTSMNTLPLSDHVWGQLVQLHVDGSQVVELKKPPKKPFGFFVARGRIKNCKGVFVSRMRDHETMNLLSGLIDIGDEILEIDGVNVKEKDIIEVNNLMAKKNNIFLTILPFSSRKDV</sequence>
<dbReference type="GeneID" id="106457514"/>
<dbReference type="SUPFAM" id="SSF50156">
    <property type="entry name" value="PDZ domain-like"/>
    <property type="match status" value="1"/>
</dbReference>
<dbReference type="PROSITE" id="PS50106">
    <property type="entry name" value="PDZ"/>
    <property type="match status" value="1"/>
</dbReference>
<feature type="region of interest" description="Disordered" evidence="1">
    <location>
        <begin position="310"/>
        <end position="332"/>
    </location>
</feature>
<dbReference type="Gene3D" id="2.30.42.10">
    <property type="match status" value="1"/>
</dbReference>
<name>A0ABM1B0P4_LIMPO</name>